<name>A0A9N9NCH5_9GLOM</name>
<dbReference type="AlphaFoldDB" id="A0A9N9NCH5"/>
<dbReference type="Proteomes" id="UP000789405">
    <property type="component" value="Unassembled WGS sequence"/>
</dbReference>
<protein>
    <submittedName>
        <fullName evidence="1">15757_t:CDS:1</fullName>
    </submittedName>
</protein>
<proteinExistence type="predicted"/>
<evidence type="ECO:0000313" key="1">
    <source>
        <dbReference type="EMBL" id="CAG8720239.1"/>
    </source>
</evidence>
<gene>
    <name evidence="1" type="ORF">DERYTH_LOCUS14263</name>
</gene>
<keyword evidence="2" id="KW-1185">Reference proteome</keyword>
<evidence type="ECO:0000313" key="2">
    <source>
        <dbReference type="Proteomes" id="UP000789405"/>
    </source>
</evidence>
<reference evidence="1" key="1">
    <citation type="submission" date="2021-06" db="EMBL/GenBank/DDBJ databases">
        <authorList>
            <person name="Kallberg Y."/>
            <person name="Tangrot J."/>
            <person name="Rosling A."/>
        </authorList>
    </citation>
    <scope>NUCLEOTIDE SEQUENCE</scope>
    <source>
        <strain evidence="1">MA453B</strain>
    </source>
</reference>
<dbReference type="EMBL" id="CAJVPY010010615">
    <property type="protein sequence ID" value="CAG8720239.1"/>
    <property type="molecule type" value="Genomic_DNA"/>
</dbReference>
<sequence length="120" mass="13560">MVVKETHQDENFTSLSKLYNHVSSLTANLEDGTLIDATQNATQDQATNVHKLLQNVNLLLAKQQENINSKKVVGIESEEKNINEDDMTATVANRVTVTFQDYNYGFTVLEDKIYAIKRLN</sequence>
<dbReference type="OrthoDB" id="2386620at2759"/>
<accession>A0A9N9NCH5</accession>
<organism evidence="1 2">
    <name type="scientific">Dentiscutata erythropus</name>
    <dbReference type="NCBI Taxonomy" id="1348616"/>
    <lineage>
        <taxon>Eukaryota</taxon>
        <taxon>Fungi</taxon>
        <taxon>Fungi incertae sedis</taxon>
        <taxon>Mucoromycota</taxon>
        <taxon>Glomeromycotina</taxon>
        <taxon>Glomeromycetes</taxon>
        <taxon>Diversisporales</taxon>
        <taxon>Gigasporaceae</taxon>
        <taxon>Dentiscutata</taxon>
    </lineage>
</organism>
<comment type="caution">
    <text evidence="1">The sequence shown here is derived from an EMBL/GenBank/DDBJ whole genome shotgun (WGS) entry which is preliminary data.</text>
</comment>